<comment type="similarity">
    <text evidence="3">Belongs to the eukaryotic release factor 1 family. Pelota subfamily.</text>
</comment>
<proteinExistence type="inferred from homology"/>
<feature type="region of interest" description="Disordered" evidence="6">
    <location>
        <begin position="536"/>
        <end position="556"/>
    </location>
</feature>
<reference evidence="8 9" key="1">
    <citation type="submission" date="2013-11" db="EMBL/GenBank/DDBJ databases">
        <title>Opisthorchis viverrini - life in the bile duct.</title>
        <authorList>
            <person name="Young N.D."/>
            <person name="Nagarajan N."/>
            <person name="Lin S.J."/>
            <person name="Korhonen P.K."/>
            <person name="Jex A.R."/>
            <person name="Hall R.S."/>
            <person name="Safavi-Hemami H."/>
            <person name="Kaewkong W."/>
            <person name="Bertrand D."/>
            <person name="Gao S."/>
            <person name="Seet Q."/>
            <person name="Wongkham S."/>
            <person name="Teh B.T."/>
            <person name="Wongkham C."/>
            <person name="Intapan P.M."/>
            <person name="Maleewong W."/>
            <person name="Yang X."/>
            <person name="Hu M."/>
            <person name="Wang Z."/>
            <person name="Hofmann A."/>
            <person name="Sternberg P.W."/>
            <person name="Tan P."/>
            <person name="Wang J."/>
            <person name="Gasser R.B."/>
        </authorList>
    </citation>
    <scope>NUCLEOTIDE SEQUENCE [LARGE SCALE GENOMIC DNA]</scope>
</reference>
<dbReference type="GO" id="GO:0071025">
    <property type="term" value="P:RNA surveillance"/>
    <property type="evidence" value="ECO:0007669"/>
    <property type="project" value="InterPro"/>
</dbReference>
<dbReference type="GO" id="GO:0005737">
    <property type="term" value="C:cytoplasm"/>
    <property type="evidence" value="ECO:0007669"/>
    <property type="project" value="UniProtKB-SubCell"/>
</dbReference>
<keyword evidence="9" id="KW-1185">Reference proteome</keyword>
<keyword evidence="4" id="KW-0963">Cytoplasm</keyword>
<comment type="subcellular location">
    <subcellularLocation>
        <location evidence="2">Cytoplasm</location>
    </subcellularLocation>
</comment>
<dbReference type="Pfam" id="PF03465">
    <property type="entry name" value="eRF1_3"/>
    <property type="match status" value="1"/>
</dbReference>
<dbReference type="CTD" id="20322788"/>
<evidence type="ECO:0000256" key="1">
    <source>
        <dbReference type="ARBA" id="ARBA00001968"/>
    </source>
</evidence>
<dbReference type="InterPro" id="IPR042226">
    <property type="entry name" value="eFR1_2_sf"/>
</dbReference>
<dbReference type="SUPFAM" id="SSF159065">
    <property type="entry name" value="Dom34/Pelota N-terminal domain-like"/>
    <property type="match status" value="1"/>
</dbReference>
<dbReference type="Proteomes" id="UP000054324">
    <property type="component" value="Unassembled WGS sequence"/>
</dbReference>
<dbReference type="KEGG" id="ovi:T265_08609"/>
<dbReference type="GeneID" id="20322788"/>
<dbReference type="InterPro" id="IPR058547">
    <property type="entry name" value="Pelota_N"/>
</dbReference>
<dbReference type="Gene3D" id="3.30.420.60">
    <property type="entry name" value="eRF1 domain 2"/>
    <property type="match status" value="1"/>
</dbReference>
<evidence type="ECO:0000256" key="6">
    <source>
        <dbReference type="SAM" id="MobiDB-lite"/>
    </source>
</evidence>
<evidence type="ECO:0000259" key="7">
    <source>
        <dbReference type="SMART" id="SM01194"/>
    </source>
</evidence>
<sequence length="556" mass="61787">MQDASTVIELTTPSLSSRFRLRTSGDAEAAADGYAGVGIVLSERAEASLLDWIPVNSRLCAVRLATSVRESRGSEVHRTLFIVSAYAPTDCSSESAKDSFYDALGVCLSDAEMSARPTDLFSCRTLSVPNCHATQRLDEGWDTAKLPKPRQGKSRGGGRIRTTDLPIIIHKEVDKYSSGHITLIAENEEDMWLTYNLVQIGDQLRCSTVRKVQNESATGSVQTKQVRTNLTINVEKIDFDLQGSVLHLKGRNVAENQFVKMGAYHTLDLTLDEKFTIFKSEWDSIALMLVEQAADPTQHADLAAVIMHEGLAYVCLVTSTTTIVRAKIEINIPRKRPGLPTTQHEKGMTRFFEQIMQALERHVRFDIVKCVILASPGFVREQFFDYLMQTSTKQDKRVFLENKGKFVLVHSSSGHKHALKEVLMDSSIQSKLANTKAAAEVNALNDFYQMLKVDQSRAFYGYKHVKAASDALAIDTLLVSDALFRSRDLEERRRYVNLVDTVKEDQGTVRIFSSLHVSGEQLNQLSGVAAILRFPIPEPNSDEDSDSSTENGVGDS</sequence>
<dbReference type="PANTHER" id="PTHR10853">
    <property type="entry name" value="PELOTA"/>
    <property type="match status" value="1"/>
</dbReference>
<dbReference type="AlphaFoldDB" id="A0A074ZJI8"/>
<dbReference type="GO" id="GO:0070481">
    <property type="term" value="P:nuclear-transcribed mRNA catabolic process, non-stop decay"/>
    <property type="evidence" value="ECO:0007669"/>
    <property type="project" value="InterPro"/>
</dbReference>
<dbReference type="STRING" id="6198.A0A074ZJI8"/>
<evidence type="ECO:0000256" key="4">
    <source>
        <dbReference type="ARBA" id="ARBA00022490"/>
    </source>
</evidence>
<dbReference type="FunFam" id="3.30.420.60:FF:000002">
    <property type="entry name" value="Protein pelota homolog"/>
    <property type="match status" value="1"/>
</dbReference>
<dbReference type="InterPro" id="IPR038069">
    <property type="entry name" value="Pelota/DOM34_N"/>
</dbReference>
<organism evidence="8 9">
    <name type="scientific">Opisthorchis viverrini</name>
    <name type="common">Southeast Asian liver fluke</name>
    <dbReference type="NCBI Taxonomy" id="6198"/>
    <lineage>
        <taxon>Eukaryota</taxon>
        <taxon>Metazoa</taxon>
        <taxon>Spiralia</taxon>
        <taxon>Lophotrochozoa</taxon>
        <taxon>Platyhelminthes</taxon>
        <taxon>Trematoda</taxon>
        <taxon>Digenea</taxon>
        <taxon>Opisthorchiida</taxon>
        <taxon>Opisthorchiata</taxon>
        <taxon>Opisthorchiidae</taxon>
        <taxon>Opisthorchis</taxon>
    </lineage>
</organism>
<dbReference type="RefSeq" id="XP_009172728.1">
    <property type="nucleotide sequence ID" value="XM_009174464.1"/>
</dbReference>
<dbReference type="FunFam" id="3.30.1330.30:FF:000008">
    <property type="entry name" value="Protein pelota homolog"/>
    <property type="match status" value="1"/>
</dbReference>
<evidence type="ECO:0000256" key="3">
    <source>
        <dbReference type="ARBA" id="ARBA00009504"/>
    </source>
</evidence>
<evidence type="ECO:0000313" key="9">
    <source>
        <dbReference type="Proteomes" id="UP000054324"/>
    </source>
</evidence>
<dbReference type="SMART" id="SM01194">
    <property type="entry name" value="eRF1_1"/>
    <property type="match status" value="1"/>
</dbReference>
<dbReference type="Gene3D" id="2.30.30.870">
    <property type="entry name" value="Pelota, domain A"/>
    <property type="match status" value="1"/>
</dbReference>
<dbReference type="InterPro" id="IPR004405">
    <property type="entry name" value="TF_pelota"/>
</dbReference>
<dbReference type="OrthoDB" id="10249111at2759"/>
<dbReference type="GO" id="GO:0032790">
    <property type="term" value="P:ribosome disassembly"/>
    <property type="evidence" value="ECO:0007669"/>
    <property type="project" value="TreeGrafter"/>
</dbReference>
<dbReference type="PANTHER" id="PTHR10853:SF0">
    <property type="entry name" value="PROTEIN PELOTA HOMOLOG"/>
    <property type="match status" value="1"/>
</dbReference>
<evidence type="ECO:0000313" key="8">
    <source>
        <dbReference type="EMBL" id="KER23530.1"/>
    </source>
</evidence>
<dbReference type="Pfam" id="PF03464">
    <property type="entry name" value="eRF1_2"/>
    <property type="match status" value="1"/>
</dbReference>
<dbReference type="Gene3D" id="3.30.1330.30">
    <property type="match status" value="1"/>
</dbReference>
<dbReference type="GO" id="GO:0046872">
    <property type="term" value="F:metal ion binding"/>
    <property type="evidence" value="ECO:0007669"/>
    <property type="project" value="UniProtKB-KW"/>
</dbReference>
<feature type="domain" description="eRF1/Pelota-like N-terminal" evidence="7">
    <location>
        <begin position="170"/>
        <end position="295"/>
    </location>
</feature>
<protein>
    <recommendedName>
        <fullName evidence="7">eRF1/Pelota-like N-terminal domain-containing protein</fullName>
    </recommendedName>
</protein>
<dbReference type="EMBL" id="KL596846">
    <property type="protein sequence ID" value="KER23530.1"/>
    <property type="molecule type" value="Genomic_DNA"/>
</dbReference>
<dbReference type="FunFam" id="2.30.30.870:FF:000001">
    <property type="entry name" value="Protein pelota homolog"/>
    <property type="match status" value="1"/>
</dbReference>
<dbReference type="SUPFAM" id="SSF55315">
    <property type="entry name" value="L30e-like"/>
    <property type="match status" value="1"/>
</dbReference>
<dbReference type="InterPro" id="IPR005142">
    <property type="entry name" value="eRF1_3"/>
</dbReference>
<evidence type="ECO:0000256" key="5">
    <source>
        <dbReference type="ARBA" id="ARBA00022723"/>
    </source>
</evidence>
<evidence type="ECO:0000256" key="2">
    <source>
        <dbReference type="ARBA" id="ARBA00004496"/>
    </source>
</evidence>
<dbReference type="InterPro" id="IPR005141">
    <property type="entry name" value="eRF1_2"/>
</dbReference>
<dbReference type="InterPro" id="IPR029064">
    <property type="entry name" value="Ribosomal_eL30-like_sf"/>
</dbReference>
<comment type="cofactor">
    <cofactor evidence="1">
        <name>a divalent metal cation</name>
        <dbReference type="ChEBI" id="CHEBI:60240"/>
    </cofactor>
</comment>
<dbReference type="InterPro" id="IPR005140">
    <property type="entry name" value="eRF1_Pelota-like_N"/>
</dbReference>
<accession>A0A074ZJI8</accession>
<dbReference type="GO" id="GO:0070966">
    <property type="term" value="P:nuclear-transcribed mRNA catabolic process, no-go decay"/>
    <property type="evidence" value="ECO:0007669"/>
    <property type="project" value="InterPro"/>
</dbReference>
<gene>
    <name evidence="8" type="ORF">T265_08609</name>
</gene>
<dbReference type="GO" id="GO:0070651">
    <property type="term" value="P:nonfunctional rRNA decay"/>
    <property type="evidence" value="ECO:0007669"/>
    <property type="project" value="TreeGrafter"/>
</dbReference>
<name>A0A074ZJI8_OPIVI</name>
<keyword evidence="5" id="KW-0479">Metal-binding</keyword>
<dbReference type="Pfam" id="PF26356">
    <property type="entry name" value="Pelota_N"/>
    <property type="match status" value="1"/>
</dbReference>
<dbReference type="SUPFAM" id="SSF53137">
    <property type="entry name" value="Translational machinery components"/>
    <property type="match status" value="1"/>
</dbReference>
<dbReference type="NCBIfam" id="TIGR00111">
    <property type="entry name" value="pelota"/>
    <property type="match status" value="1"/>
</dbReference>